<dbReference type="EMBL" id="MN739418">
    <property type="protein sequence ID" value="QHT03825.1"/>
    <property type="molecule type" value="Genomic_DNA"/>
</dbReference>
<proteinExistence type="predicted"/>
<organism evidence="1">
    <name type="scientific">viral metagenome</name>
    <dbReference type="NCBI Taxonomy" id="1070528"/>
    <lineage>
        <taxon>unclassified sequences</taxon>
        <taxon>metagenomes</taxon>
        <taxon>organismal metagenomes</taxon>
    </lineage>
</organism>
<accession>A0A6C0CJY6</accession>
<name>A0A6C0CJY6_9ZZZZ</name>
<protein>
    <submittedName>
        <fullName evidence="1">Uncharacterized protein</fullName>
    </submittedName>
</protein>
<evidence type="ECO:0000313" key="1">
    <source>
        <dbReference type="EMBL" id="QHT03825.1"/>
    </source>
</evidence>
<sequence>MLPIGKPAFTGTSMSYCPVRTVKSIDKSKILKIRERYDPVSKRMIPVCFVPSITLNSIVPINSTSASVFFTAIPDENRNYTVTFNSSSIVVSQSPAIITGLTIATGYSVFVSYYKTDVYPNKLIQSNTFLYYTSMPQPDFLYYSSTGTSITVYFSNNSNPHLYVASVNGSDQEFSTSGSSITITGLTSGNTYQVNMLNRGVNGNFPDSSIVSYKMKTYIDSFQSSNPIIYQTLVNISYSQDNVYDTYYLAFGNKVPTQQLTTNPADISNLQPNTSYTLYEFAYDHTNTFATLISSLINITTLSTNYPVTISYITNEDVDGQTVYSIGLNSQPIYSLYVIKFQNSRVTHDNVTISSDTFNAVIGSYPDYTYLTISTPLALDTSTSASYIVTVTASGPNGIITVSDSSFTLYT</sequence>
<dbReference type="AlphaFoldDB" id="A0A6C0CJY6"/>
<reference evidence="1" key="1">
    <citation type="journal article" date="2020" name="Nature">
        <title>Giant virus diversity and host interactions through global metagenomics.</title>
        <authorList>
            <person name="Schulz F."/>
            <person name="Roux S."/>
            <person name="Paez-Espino D."/>
            <person name="Jungbluth S."/>
            <person name="Walsh D.A."/>
            <person name="Denef V.J."/>
            <person name="McMahon K.D."/>
            <person name="Konstantinidis K.T."/>
            <person name="Eloe-Fadrosh E.A."/>
            <person name="Kyrpides N.C."/>
            <person name="Woyke T."/>
        </authorList>
    </citation>
    <scope>NUCLEOTIDE SEQUENCE</scope>
    <source>
        <strain evidence="1">GVMAG-M-3300021120-1</strain>
    </source>
</reference>